<sequence length="175" mass="20155">MAPTVVGFMPSLFHIATVKVALPLFRGFDIETLCLAFREIQYENSTSSNDGSRKNHGASYERAKKHLLLIPGHLRIKILQAVKGFHYAAEIWREDHLKILKLKDLKCILHWKSNGSIDTVKTAEHLVQNEKIRTRKRFQIACKYCLEKSVKTLWKEMEASGKTENFETVDIMVNL</sequence>
<accession>A0A4Y2IQ36</accession>
<dbReference type="AlphaFoldDB" id="A0A4Y2IQ36"/>
<dbReference type="OrthoDB" id="5827962at2759"/>
<organism evidence="1 2">
    <name type="scientific">Araneus ventricosus</name>
    <name type="common">Orbweaver spider</name>
    <name type="synonym">Epeira ventricosa</name>
    <dbReference type="NCBI Taxonomy" id="182803"/>
    <lineage>
        <taxon>Eukaryota</taxon>
        <taxon>Metazoa</taxon>
        <taxon>Ecdysozoa</taxon>
        <taxon>Arthropoda</taxon>
        <taxon>Chelicerata</taxon>
        <taxon>Arachnida</taxon>
        <taxon>Araneae</taxon>
        <taxon>Araneomorphae</taxon>
        <taxon>Entelegynae</taxon>
        <taxon>Araneoidea</taxon>
        <taxon>Araneidae</taxon>
        <taxon>Araneus</taxon>
    </lineage>
</organism>
<protein>
    <submittedName>
        <fullName evidence="1">Uncharacterized protein</fullName>
    </submittedName>
</protein>
<reference evidence="1 2" key="1">
    <citation type="journal article" date="2019" name="Sci. Rep.">
        <title>Orb-weaving spider Araneus ventricosus genome elucidates the spidroin gene catalogue.</title>
        <authorList>
            <person name="Kono N."/>
            <person name="Nakamura H."/>
            <person name="Ohtoshi R."/>
            <person name="Moran D.A.P."/>
            <person name="Shinohara A."/>
            <person name="Yoshida Y."/>
            <person name="Fujiwara M."/>
            <person name="Mori M."/>
            <person name="Tomita M."/>
            <person name="Arakawa K."/>
        </authorList>
    </citation>
    <scope>NUCLEOTIDE SEQUENCE [LARGE SCALE GENOMIC DNA]</scope>
</reference>
<dbReference type="EMBL" id="BGPR01002816">
    <property type="protein sequence ID" value="GBM79329.1"/>
    <property type="molecule type" value="Genomic_DNA"/>
</dbReference>
<dbReference type="Proteomes" id="UP000499080">
    <property type="component" value="Unassembled WGS sequence"/>
</dbReference>
<comment type="caution">
    <text evidence="1">The sequence shown here is derived from an EMBL/GenBank/DDBJ whole genome shotgun (WGS) entry which is preliminary data.</text>
</comment>
<keyword evidence="2" id="KW-1185">Reference proteome</keyword>
<proteinExistence type="predicted"/>
<name>A0A4Y2IQ36_ARAVE</name>
<gene>
    <name evidence="1" type="ORF">AVEN_104869_1</name>
</gene>
<evidence type="ECO:0000313" key="2">
    <source>
        <dbReference type="Proteomes" id="UP000499080"/>
    </source>
</evidence>
<evidence type="ECO:0000313" key="1">
    <source>
        <dbReference type="EMBL" id="GBM79329.1"/>
    </source>
</evidence>